<gene>
    <name evidence="10" type="ORF">J2T57_002771</name>
</gene>
<evidence type="ECO:0000256" key="1">
    <source>
        <dbReference type="ARBA" id="ARBA00004117"/>
    </source>
</evidence>
<dbReference type="InterPro" id="IPR001444">
    <property type="entry name" value="Flag_bb_rod_N"/>
</dbReference>
<dbReference type="Pfam" id="PF00460">
    <property type="entry name" value="Flg_bb_rod"/>
    <property type="match status" value="1"/>
</dbReference>
<evidence type="ECO:0000256" key="3">
    <source>
        <dbReference type="ARBA" id="ARBA00019015"/>
    </source>
</evidence>
<keyword evidence="10" id="KW-0966">Cell projection</keyword>
<dbReference type="Pfam" id="PF07559">
    <property type="entry name" value="FlgE_D2"/>
    <property type="match status" value="1"/>
</dbReference>
<name>A0AAE3KCD0_9GAMM</name>
<comment type="caution">
    <text evidence="10">The sequence shown here is derived from an EMBL/GenBank/DDBJ whole genome shotgun (WGS) entry which is preliminary data.</text>
</comment>
<comment type="subcellular location">
    <subcellularLocation>
        <location evidence="1 5">Bacterial flagellum basal body</location>
    </subcellularLocation>
</comment>
<proteinExistence type="inferred from homology"/>
<accession>A0AAE3KCD0</accession>
<evidence type="ECO:0000259" key="7">
    <source>
        <dbReference type="Pfam" id="PF06429"/>
    </source>
</evidence>
<evidence type="ECO:0000256" key="4">
    <source>
        <dbReference type="ARBA" id="ARBA00023143"/>
    </source>
</evidence>
<comment type="function">
    <text evidence="5">A flexible structure which links the flagellar filament to the drive apparatus in the basal body.</text>
</comment>
<dbReference type="SUPFAM" id="SSF117143">
    <property type="entry name" value="Flagellar hook protein flgE"/>
    <property type="match status" value="1"/>
</dbReference>
<dbReference type="InterPro" id="IPR037058">
    <property type="entry name" value="Falgellar_hook_FlgE_sf"/>
</dbReference>
<dbReference type="InterPro" id="IPR011491">
    <property type="entry name" value="FlgE_D2"/>
</dbReference>
<sequence>MSFNIALSGLNAASADLDVTSNNIANTGTVGFKESRAEFADIFATSQLGLSQNAIGQGARLSNVRQQFNQGQFDFTGNSLDLAVSGTGFFRLSQEGSISYSRNGAFELNRDGFIVNADGKQLTGFTANTDGNLTGALGPLQVNTGDVQPSATDNMELNANLDATQEPPALAFDEENPETYNFSTSTTIFDSLGRSHLSTLYFVKGAADNEWQVYTDVNGNISAPTDVVFNPDGSLSTVNGAADPNVDFTFAAADTAGVEGANDLDITVDFGGLTQFGTPFNVAELRQNGFTAGQFSSLDVESDGTIFGRYTNGQSLVLGQLALARFPSPEKLTQTGDTAWVESFESGAPVLGNPTQSGLGSIQAGALEQSNVNITEQLVKMITAQRNFQANAKMISTQDQVTQEIINIR</sequence>
<evidence type="ECO:0000259" key="9">
    <source>
        <dbReference type="Pfam" id="PF22692"/>
    </source>
</evidence>
<dbReference type="NCBIfam" id="TIGR03506">
    <property type="entry name" value="FlgEFG_subfam"/>
    <property type="match status" value="1"/>
</dbReference>
<dbReference type="GO" id="GO:0009424">
    <property type="term" value="C:bacterial-type flagellum hook"/>
    <property type="evidence" value="ECO:0007669"/>
    <property type="project" value="TreeGrafter"/>
</dbReference>
<dbReference type="RefSeq" id="WP_253479223.1">
    <property type="nucleotide sequence ID" value="NZ_JALJXV010000006.1"/>
</dbReference>
<keyword evidence="10" id="KW-0282">Flagellum</keyword>
<dbReference type="InterPro" id="IPR037925">
    <property type="entry name" value="FlgE/F/G-like"/>
</dbReference>
<dbReference type="Proteomes" id="UP001205843">
    <property type="component" value="Unassembled WGS sequence"/>
</dbReference>
<keyword evidence="4 5" id="KW-0975">Bacterial flagellum</keyword>
<evidence type="ECO:0000259" key="8">
    <source>
        <dbReference type="Pfam" id="PF07559"/>
    </source>
</evidence>
<feature type="domain" description="Flagellar hook protein FlgE/F/G-like D1" evidence="9">
    <location>
        <begin position="83"/>
        <end position="124"/>
    </location>
</feature>
<protein>
    <recommendedName>
        <fullName evidence="3 5">Flagellar hook protein FlgE</fullName>
    </recommendedName>
</protein>
<keyword evidence="11" id="KW-1185">Reference proteome</keyword>
<dbReference type="Pfam" id="PF06429">
    <property type="entry name" value="Flg_bbr_C"/>
    <property type="match status" value="1"/>
</dbReference>
<feature type="domain" description="Flagellar basal-body/hook protein C-terminal" evidence="7">
    <location>
        <begin position="363"/>
        <end position="408"/>
    </location>
</feature>
<dbReference type="GO" id="GO:0071978">
    <property type="term" value="P:bacterial-type flagellum-dependent swarming motility"/>
    <property type="evidence" value="ECO:0007669"/>
    <property type="project" value="TreeGrafter"/>
</dbReference>
<dbReference type="EMBL" id="JALJXV010000006">
    <property type="protein sequence ID" value="MCP1675621.1"/>
    <property type="molecule type" value="Genomic_DNA"/>
</dbReference>
<evidence type="ECO:0000256" key="2">
    <source>
        <dbReference type="ARBA" id="ARBA00009677"/>
    </source>
</evidence>
<keyword evidence="10" id="KW-0969">Cilium</keyword>
<evidence type="ECO:0000256" key="5">
    <source>
        <dbReference type="RuleBase" id="RU362116"/>
    </source>
</evidence>
<dbReference type="Pfam" id="PF22692">
    <property type="entry name" value="LlgE_F_G_D1"/>
    <property type="match status" value="1"/>
</dbReference>
<dbReference type="PANTHER" id="PTHR30435:SF1">
    <property type="entry name" value="FLAGELLAR HOOK PROTEIN FLGE"/>
    <property type="match status" value="1"/>
</dbReference>
<feature type="domain" description="Flagellar hook protein FlgE D2" evidence="8">
    <location>
        <begin position="160"/>
        <end position="290"/>
    </location>
</feature>
<dbReference type="Gene3D" id="2.60.98.20">
    <property type="entry name" value="Flagellar hook protein FlgE"/>
    <property type="match status" value="1"/>
</dbReference>
<dbReference type="AlphaFoldDB" id="A0AAE3KCD0"/>
<dbReference type="InterPro" id="IPR053967">
    <property type="entry name" value="LlgE_F_G-like_D1"/>
</dbReference>
<dbReference type="GO" id="GO:0009425">
    <property type="term" value="C:bacterial-type flagellum basal body"/>
    <property type="evidence" value="ECO:0007669"/>
    <property type="project" value="UniProtKB-SubCell"/>
</dbReference>
<dbReference type="GO" id="GO:0005829">
    <property type="term" value="C:cytosol"/>
    <property type="evidence" value="ECO:0007669"/>
    <property type="project" value="TreeGrafter"/>
</dbReference>
<comment type="similarity">
    <text evidence="2 5">Belongs to the flagella basal body rod proteins family.</text>
</comment>
<dbReference type="InterPro" id="IPR010930">
    <property type="entry name" value="Flg_bb/hook_C_dom"/>
</dbReference>
<evidence type="ECO:0000313" key="10">
    <source>
        <dbReference type="EMBL" id="MCP1675621.1"/>
    </source>
</evidence>
<evidence type="ECO:0000259" key="6">
    <source>
        <dbReference type="Pfam" id="PF00460"/>
    </source>
</evidence>
<dbReference type="InterPro" id="IPR020013">
    <property type="entry name" value="Flagellar_FlgE/F/G"/>
</dbReference>
<reference evidence="10" key="1">
    <citation type="submission" date="2022-03" db="EMBL/GenBank/DDBJ databases">
        <title>Genomic Encyclopedia of Type Strains, Phase III (KMG-III): the genomes of soil and plant-associated and newly described type strains.</title>
        <authorList>
            <person name="Whitman W."/>
        </authorList>
    </citation>
    <scope>NUCLEOTIDE SEQUENCE</scope>
    <source>
        <strain evidence="10">ANL 6-2</strain>
    </source>
</reference>
<feature type="domain" description="Flagellar basal body rod protein N-terminal" evidence="6">
    <location>
        <begin position="3"/>
        <end position="33"/>
    </location>
</feature>
<dbReference type="NCBIfam" id="NF004238">
    <property type="entry name" value="PRK05682.1-1"/>
    <property type="match status" value="1"/>
</dbReference>
<organism evidence="10 11">
    <name type="scientific">Natronocella acetinitrilica</name>
    <dbReference type="NCBI Taxonomy" id="414046"/>
    <lineage>
        <taxon>Bacteria</taxon>
        <taxon>Pseudomonadati</taxon>
        <taxon>Pseudomonadota</taxon>
        <taxon>Gammaproteobacteria</taxon>
        <taxon>Chromatiales</taxon>
        <taxon>Ectothiorhodospiraceae</taxon>
        <taxon>Natronocella</taxon>
    </lineage>
</organism>
<evidence type="ECO:0000313" key="11">
    <source>
        <dbReference type="Proteomes" id="UP001205843"/>
    </source>
</evidence>
<dbReference type="PANTHER" id="PTHR30435">
    <property type="entry name" value="FLAGELLAR PROTEIN"/>
    <property type="match status" value="1"/>
</dbReference>